<dbReference type="Proteomes" id="UP000321570">
    <property type="component" value="Unassembled WGS sequence"/>
</dbReference>
<name>A0A564YYX1_HYMDI</name>
<proteinExistence type="predicted"/>
<dbReference type="EMBL" id="CABIJS010000113">
    <property type="protein sequence ID" value="VUZ43771.1"/>
    <property type="molecule type" value="Genomic_DNA"/>
</dbReference>
<reference evidence="3 5" key="1">
    <citation type="submission" date="2019-07" db="EMBL/GenBank/DDBJ databases">
        <authorList>
            <person name="Jastrzebski P J."/>
            <person name="Paukszto L."/>
            <person name="Jastrzebski P J."/>
        </authorList>
    </citation>
    <scope>NUCLEOTIDE SEQUENCE [LARGE SCALE GENOMIC DNA]</scope>
    <source>
        <strain evidence="3 5">WMS-il1</strain>
    </source>
</reference>
<organism evidence="3 5">
    <name type="scientific">Hymenolepis diminuta</name>
    <name type="common">Rat tapeworm</name>
    <dbReference type="NCBI Taxonomy" id="6216"/>
    <lineage>
        <taxon>Eukaryota</taxon>
        <taxon>Metazoa</taxon>
        <taxon>Spiralia</taxon>
        <taxon>Lophotrochozoa</taxon>
        <taxon>Platyhelminthes</taxon>
        <taxon>Cestoda</taxon>
        <taxon>Eucestoda</taxon>
        <taxon>Cyclophyllidea</taxon>
        <taxon>Hymenolepididae</taxon>
        <taxon>Hymenolepis</taxon>
    </lineage>
</organism>
<evidence type="ECO:0000313" key="5">
    <source>
        <dbReference type="Proteomes" id="UP000321570"/>
    </source>
</evidence>
<accession>A0A564YYX1</accession>
<protein>
    <submittedName>
        <fullName evidence="3">Uncharacterized protein</fullName>
    </submittedName>
</protein>
<gene>
    <name evidence="3" type="ORF">WMSIL1_LOCUS10849</name>
    <name evidence="4" type="ORF">WMSIL1_LOCUS12158</name>
    <name evidence="1" type="ORF">WMSIL1_LOCUS4119</name>
    <name evidence="2" type="ORF">WMSIL1_LOCUS4122</name>
</gene>
<evidence type="ECO:0000313" key="3">
    <source>
        <dbReference type="EMBL" id="VUZ52415.1"/>
    </source>
</evidence>
<evidence type="ECO:0000313" key="2">
    <source>
        <dbReference type="EMBL" id="VUZ43774.1"/>
    </source>
</evidence>
<dbReference type="EMBL" id="CABIJS010000113">
    <property type="protein sequence ID" value="VUZ43774.1"/>
    <property type="molecule type" value="Genomic_DNA"/>
</dbReference>
<dbReference type="EMBL" id="CABIJS010000488">
    <property type="protein sequence ID" value="VUZ52415.1"/>
    <property type="molecule type" value="Genomic_DNA"/>
</dbReference>
<sequence length="573" mass="66377">RLSTYFLNRIVQVTFNYLKQKVRKRHDTDFIQILNNLLSIREFTFDYKACCELVFQNAHYLHMGRTFEAYGKFIRSISWKLSKRDWNELKPNLCNMHGLVGFLNSIMERDVVRPSYFEFPRRDSDMADALSLLLMLMKDCPEAFDTFNQVNGLIVLKKIVKRYSNRIRLGRLIRTSAYSRQVNPILTALLILREISRIESGNLLLVDKTWLSPIMDCLHSNIGCLAAEIICSIACVPDILWFRENLPNKDGVLRSSLEGCRAWSGTYSHMLGDSSSFRHFEFLVASPYSRLEIKTFVLWVIFKALNREPDGSYGFSRSVSISSALNEHNDLKRFLVFVAFPNIDVVRSMPKGFNIDLFTTYLETETADGRIDKIPKSWEPLFSPQSTSSTETQRVKEEDVISSLMKDLCDNANSVSHAINIGCNEEMKPPLDLRWDVDYHSPWNLVFHCESCGVTNTSYDIRGRTTLDSLRDNNFESFGDVNFGQPQINILNETQLHGLGYVERRCDRNLPLLPVMKNRVQILQSLSRQILSTVRDLEVKVQVRRRMNNDDELDYYTIPSVFQVSIIKDYFIE</sequence>
<keyword evidence="5" id="KW-1185">Reference proteome</keyword>
<dbReference type="AlphaFoldDB" id="A0A564YYX1"/>
<evidence type="ECO:0000313" key="1">
    <source>
        <dbReference type="EMBL" id="VUZ43771.1"/>
    </source>
</evidence>
<evidence type="ECO:0000313" key="4">
    <source>
        <dbReference type="EMBL" id="VUZ53933.1"/>
    </source>
</evidence>
<feature type="non-terminal residue" evidence="3">
    <location>
        <position position="1"/>
    </location>
</feature>
<dbReference type="EMBL" id="CABIJS010000588">
    <property type="protein sequence ID" value="VUZ53933.1"/>
    <property type="molecule type" value="Genomic_DNA"/>
</dbReference>